<keyword evidence="4 8" id="KW-0805">Transcription regulation</keyword>
<gene>
    <name evidence="8" type="primary">MED17</name>
    <name evidence="10" type="ORF">G6011_10845</name>
</gene>
<organism evidence="10 11">
    <name type="scientific">Alternaria panax</name>
    <dbReference type="NCBI Taxonomy" id="48097"/>
    <lineage>
        <taxon>Eukaryota</taxon>
        <taxon>Fungi</taxon>
        <taxon>Dikarya</taxon>
        <taxon>Ascomycota</taxon>
        <taxon>Pezizomycotina</taxon>
        <taxon>Dothideomycetes</taxon>
        <taxon>Pleosporomycetidae</taxon>
        <taxon>Pleosporales</taxon>
        <taxon>Pleosporineae</taxon>
        <taxon>Pleosporaceae</taxon>
        <taxon>Alternaria</taxon>
        <taxon>Alternaria sect. Panax</taxon>
    </lineage>
</organism>
<name>A0AAD4NNV5_9PLEO</name>
<dbReference type="GO" id="GO:0016592">
    <property type="term" value="C:mediator complex"/>
    <property type="evidence" value="ECO:0007669"/>
    <property type="project" value="InterPro"/>
</dbReference>
<keyword evidence="8" id="KW-0010">Activator</keyword>
<dbReference type="InterPro" id="IPR019313">
    <property type="entry name" value="Mediator_Med17"/>
</dbReference>
<proteinExistence type="inferred from homology"/>
<evidence type="ECO:0000256" key="5">
    <source>
        <dbReference type="ARBA" id="ARBA00023163"/>
    </source>
</evidence>
<feature type="region of interest" description="Disordered" evidence="9">
    <location>
        <begin position="47"/>
        <end position="75"/>
    </location>
</feature>
<dbReference type="PANTHER" id="PTHR13114">
    <property type="entry name" value="MEDIATOR OF RNA POLYMERASE II TRANSCRIPTION SUBUNIT 17"/>
    <property type="match status" value="1"/>
</dbReference>
<comment type="similarity">
    <text evidence="2 8">Belongs to the Mediator complex subunit 17 family.</text>
</comment>
<evidence type="ECO:0000313" key="10">
    <source>
        <dbReference type="EMBL" id="KAG9192111.1"/>
    </source>
</evidence>
<feature type="region of interest" description="Disordered" evidence="9">
    <location>
        <begin position="584"/>
        <end position="606"/>
    </location>
</feature>
<dbReference type="GO" id="GO:0070847">
    <property type="term" value="C:core mediator complex"/>
    <property type="evidence" value="ECO:0007669"/>
    <property type="project" value="TreeGrafter"/>
</dbReference>
<comment type="function">
    <text evidence="8">Component of the Mediator complex, a coactivator involved in the regulated transcription of nearly all RNA polymerase II-dependent genes. Mediator functions as a bridge to convey information from gene-specific regulatory proteins to the basal RNA polymerase II transcription machinery. Mediator is recruited to promoters by direct interactions with regulatory proteins and serves as a scaffold for the assembly of a functional preinitiation complex with RNA polymerase II and the general transcription factors.</text>
</comment>
<keyword evidence="5 8" id="KW-0804">Transcription</keyword>
<protein>
    <recommendedName>
        <fullName evidence="3 8">Mediator of RNA polymerase II transcription subunit 17</fullName>
    </recommendedName>
    <alternativeName>
        <fullName evidence="7 8">Mediator complex subunit 17</fullName>
    </alternativeName>
</protein>
<evidence type="ECO:0000256" key="7">
    <source>
        <dbReference type="ARBA" id="ARBA00032014"/>
    </source>
</evidence>
<dbReference type="EMBL" id="JAANER010000003">
    <property type="protein sequence ID" value="KAG9192111.1"/>
    <property type="molecule type" value="Genomic_DNA"/>
</dbReference>
<feature type="compositionally biased region" description="Basic and acidic residues" evidence="9">
    <location>
        <begin position="150"/>
        <end position="164"/>
    </location>
</feature>
<evidence type="ECO:0000256" key="3">
    <source>
        <dbReference type="ARBA" id="ARBA00019610"/>
    </source>
</evidence>
<evidence type="ECO:0000256" key="9">
    <source>
        <dbReference type="SAM" id="MobiDB-lite"/>
    </source>
</evidence>
<reference evidence="10" key="1">
    <citation type="submission" date="2021-07" db="EMBL/GenBank/DDBJ databases">
        <title>Genome Resource of American Ginseng Black Spot Pathogen Alternaria panax.</title>
        <authorList>
            <person name="Qiu C."/>
            <person name="Wang W."/>
            <person name="Liu Z."/>
        </authorList>
    </citation>
    <scope>NUCLEOTIDE SEQUENCE</scope>
    <source>
        <strain evidence="10">BNCC115425</strain>
    </source>
</reference>
<feature type="region of interest" description="Disordered" evidence="9">
    <location>
        <begin position="150"/>
        <end position="177"/>
    </location>
</feature>
<comment type="subcellular location">
    <subcellularLocation>
        <location evidence="1 8">Nucleus</location>
    </subcellularLocation>
</comment>
<dbReference type="AlphaFoldDB" id="A0AAD4NNV5"/>
<evidence type="ECO:0000256" key="4">
    <source>
        <dbReference type="ARBA" id="ARBA00023015"/>
    </source>
</evidence>
<dbReference type="Proteomes" id="UP001199106">
    <property type="component" value="Unassembled WGS sequence"/>
</dbReference>
<sequence length="656" mass="73693">MDSLNNVTLRPWPAPNKEELTQDELLFKIEQLTSERGHLRNITEQSLQEDINAGKNVPDDAQEGAKDVKKEKEVPSRQEQLEKVFKAGQDMYSHLEWAKFAATNALDLVSLVLSQDPNKRSLNFFSPSFRDQGLNQGIPLGSFGISKENHEHRTRKVEEQHRLQDLSSKQEAAAQGARMGALDSSVDEILKAAKHLEKEIRRETKYWHEIVSVSDKGWPIQRLRQNVRHAPFAVRYGPSEASDHFKARGFAPLQMDKDGSIILDPALALKPKTFRVRVSIDGKITGTSQVPVGGEFSARSLEKSIQLARDSLLEEELYYEMSLETRQLLAYGVEFRDSVIRINVPHMGSASQARKLLVDCIARDDPIERNESREHDWLARNIAEALRLLLAHEHSMRLHRRSQLPPPLTGQAREKRPPPLLRTLLAVLNHIASVDSLYVYLDLIAKTLKSAGLEATLETTRETSWANLVESLKVTSKKGLSATDQLLEIFMKPFDGKATLTLPTSNGAQSEHLIVVTRTIIGQPTFGTEHKLTLPSTLSSDIGLFQQHKFADIAELKSYLDWILSLHIAHRLLKNEYASRSQARTQDSRLSIRSKDSKKGAEPTKDIRVDFNDGELRLTALAVGATPEAEDIEQSHSWSGTGGSISLKEVIREWVG</sequence>
<dbReference type="Pfam" id="PF10156">
    <property type="entry name" value="Med17"/>
    <property type="match status" value="1"/>
</dbReference>
<dbReference type="GO" id="GO:0003712">
    <property type="term" value="F:transcription coregulator activity"/>
    <property type="evidence" value="ECO:0007669"/>
    <property type="project" value="InterPro"/>
</dbReference>
<comment type="caution">
    <text evidence="10">The sequence shown here is derived from an EMBL/GenBank/DDBJ whole genome shotgun (WGS) entry which is preliminary data.</text>
</comment>
<evidence type="ECO:0000256" key="8">
    <source>
        <dbReference type="RuleBase" id="RU364140"/>
    </source>
</evidence>
<feature type="compositionally biased region" description="Basic and acidic residues" evidence="9">
    <location>
        <begin position="63"/>
        <end position="75"/>
    </location>
</feature>
<evidence type="ECO:0000313" key="11">
    <source>
        <dbReference type="Proteomes" id="UP001199106"/>
    </source>
</evidence>
<keyword evidence="11" id="KW-1185">Reference proteome</keyword>
<comment type="subunit">
    <text evidence="8">Component of the Mediator complex.</text>
</comment>
<feature type="compositionally biased region" description="Basic and acidic residues" evidence="9">
    <location>
        <begin position="593"/>
        <end position="606"/>
    </location>
</feature>
<evidence type="ECO:0000256" key="1">
    <source>
        <dbReference type="ARBA" id="ARBA00004123"/>
    </source>
</evidence>
<dbReference type="GO" id="GO:0006357">
    <property type="term" value="P:regulation of transcription by RNA polymerase II"/>
    <property type="evidence" value="ECO:0007669"/>
    <property type="project" value="InterPro"/>
</dbReference>
<evidence type="ECO:0000256" key="2">
    <source>
        <dbReference type="ARBA" id="ARBA00005635"/>
    </source>
</evidence>
<dbReference type="PANTHER" id="PTHR13114:SF7">
    <property type="entry name" value="MEDIATOR OF RNA POLYMERASE II TRANSCRIPTION SUBUNIT 17"/>
    <property type="match status" value="1"/>
</dbReference>
<keyword evidence="6 8" id="KW-0539">Nucleus</keyword>
<evidence type="ECO:0000256" key="6">
    <source>
        <dbReference type="ARBA" id="ARBA00023242"/>
    </source>
</evidence>
<accession>A0AAD4NNV5</accession>